<keyword evidence="3" id="KW-1185">Reference proteome</keyword>
<feature type="compositionally biased region" description="Low complexity" evidence="1">
    <location>
        <begin position="313"/>
        <end position="334"/>
    </location>
</feature>
<protein>
    <recommendedName>
        <fullName evidence="4">DUF5666 domain-containing protein</fullName>
    </recommendedName>
</protein>
<dbReference type="AlphaFoldDB" id="A0A158DW32"/>
<dbReference type="EMBL" id="FCOE02000051">
    <property type="protein sequence ID" value="SAK98831.1"/>
    <property type="molecule type" value="Genomic_DNA"/>
</dbReference>
<proteinExistence type="predicted"/>
<evidence type="ECO:0000256" key="1">
    <source>
        <dbReference type="SAM" id="MobiDB-lite"/>
    </source>
</evidence>
<name>A0A158DW32_9BURK</name>
<comment type="caution">
    <text evidence="2">The sequence shown here is derived from an EMBL/GenBank/DDBJ whole genome shotgun (WGS) entry which is preliminary data.</text>
</comment>
<accession>A0A158DW32</accession>
<evidence type="ECO:0000313" key="3">
    <source>
        <dbReference type="Proteomes" id="UP000054911"/>
    </source>
</evidence>
<organism evidence="2 3">
    <name type="scientific">Caballeronia pedi</name>
    <dbReference type="NCBI Taxonomy" id="1777141"/>
    <lineage>
        <taxon>Bacteria</taxon>
        <taxon>Pseudomonadati</taxon>
        <taxon>Pseudomonadota</taxon>
        <taxon>Betaproteobacteria</taxon>
        <taxon>Burkholderiales</taxon>
        <taxon>Burkholderiaceae</taxon>
        <taxon>Caballeronia</taxon>
    </lineage>
</organism>
<evidence type="ECO:0008006" key="4">
    <source>
        <dbReference type="Google" id="ProtNLM"/>
    </source>
</evidence>
<dbReference type="Proteomes" id="UP000054911">
    <property type="component" value="Unassembled WGS sequence"/>
</dbReference>
<evidence type="ECO:0000313" key="2">
    <source>
        <dbReference type="EMBL" id="SAK98831.1"/>
    </source>
</evidence>
<gene>
    <name evidence="2" type="ORF">AWB80_07579</name>
</gene>
<sequence>MRDLRICEEMEDEREVVNKMDSGCPETRHLRRRYRLHARRIGTSNWRGDCIYLHDISLTLVDPFVTEDLMKHSLKFSALSAASFIVFVSACAQVPPPPAPGAPVPPGPGVAPPPPPPPQVFVPAPGTVDPNQLPETRGTVQRFTLTPIGEIDGVILTDGTEVHLPPHLTSQLASAVKAGDPVSVRGYRAAAVSLVVAVSITDTRSGATVIDTGPPAPGLLPPPPPPGMAAPGAQQMTVQGKVLQPLHGPAGDVNGALLADGTIVRMPPSAAWQAASLLIAGQTLAVQGCGLTTAWGRVIDAQAVGTPGQMTQVSPGVPPSAGVPVAPGVTSPPQ</sequence>
<feature type="region of interest" description="Disordered" evidence="1">
    <location>
        <begin position="310"/>
        <end position="334"/>
    </location>
</feature>
<dbReference type="STRING" id="1777141.AWB80_07579"/>
<reference evidence="2" key="1">
    <citation type="submission" date="2016-01" db="EMBL/GenBank/DDBJ databases">
        <authorList>
            <person name="Peeters C."/>
        </authorList>
    </citation>
    <scope>NUCLEOTIDE SEQUENCE [LARGE SCALE GENOMIC DNA]</scope>
    <source>
        <strain evidence="2">LMG 29323</strain>
    </source>
</reference>